<evidence type="ECO:0000313" key="3">
    <source>
        <dbReference type="Proteomes" id="UP001499909"/>
    </source>
</evidence>
<keyword evidence="3" id="KW-1185">Reference proteome</keyword>
<evidence type="ECO:0000256" key="1">
    <source>
        <dbReference type="SAM" id="SignalP"/>
    </source>
</evidence>
<proteinExistence type="predicted"/>
<reference evidence="3" key="1">
    <citation type="journal article" date="2019" name="Int. J. Syst. Evol. Microbiol.">
        <title>The Global Catalogue of Microorganisms (GCM) 10K type strain sequencing project: providing services to taxonomists for standard genome sequencing and annotation.</title>
        <authorList>
            <consortium name="The Broad Institute Genomics Platform"/>
            <consortium name="The Broad Institute Genome Sequencing Center for Infectious Disease"/>
            <person name="Wu L."/>
            <person name="Ma J."/>
        </authorList>
    </citation>
    <scope>NUCLEOTIDE SEQUENCE [LARGE SCALE GENOMIC DNA]</scope>
    <source>
        <strain evidence="3">JCM 17214</strain>
    </source>
</reference>
<keyword evidence="1" id="KW-0732">Signal</keyword>
<protein>
    <submittedName>
        <fullName evidence="2">Uncharacterized protein</fullName>
    </submittedName>
</protein>
<organism evidence="2 3">
    <name type="scientific">Hymenobacter algoricola</name>
    <dbReference type="NCBI Taxonomy" id="486267"/>
    <lineage>
        <taxon>Bacteria</taxon>
        <taxon>Pseudomonadati</taxon>
        <taxon>Bacteroidota</taxon>
        <taxon>Cytophagia</taxon>
        <taxon>Cytophagales</taxon>
        <taxon>Hymenobacteraceae</taxon>
        <taxon>Hymenobacter</taxon>
    </lineage>
</organism>
<sequence length="126" mass="13371">MRFNPTPVLQFTVRLSFFAALALTGCTAKQEIAPKDWCGTDPAACSTKATVRFCLGKTLICPTEHTTLELADGTRLQPTGPTWEAYLARQTDGQKVSIGYSATGPVTNGSPATLSAALSCLTTESR</sequence>
<accession>A0ABP7NEM6</accession>
<name>A0ABP7NEM6_9BACT</name>
<feature type="chain" id="PRO_5045674363" evidence="1">
    <location>
        <begin position="23"/>
        <end position="126"/>
    </location>
</feature>
<evidence type="ECO:0000313" key="2">
    <source>
        <dbReference type="EMBL" id="GAA3944691.1"/>
    </source>
</evidence>
<feature type="signal peptide" evidence="1">
    <location>
        <begin position="1"/>
        <end position="22"/>
    </location>
</feature>
<dbReference type="PROSITE" id="PS51257">
    <property type="entry name" value="PROKAR_LIPOPROTEIN"/>
    <property type="match status" value="1"/>
</dbReference>
<comment type="caution">
    <text evidence="2">The sequence shown here is derived from an EMBL/GenBank/DDBJ whole genome shotgun (WGS) entry which is preliminary data.</text>
</comment>
<gene>
    <name evidence="2" type="ORF">GCM10022406_28700</name>
</gene>
<dbReference type="EMBL" id="BAABDH010000090">
    <property type="protein sequence ID" value="GAA3944691.1"/>
    <property type="molecule type" value="Genomic_DNA"/>
</dbReference>
<dbReference type="RefSeq" id="WP_345115308.1">
    <property type="nucleotide sequence ID" value="NZ_BAABDH010000090.1"/>
</dbReference>
<dbReference type="Proteomes" id="UP001499909">
    <property type="component" value="Unassembled WGS sequence"/>
</dbReference>